<dbReference type="Pfam" id="PF01202">
    <property type="entry name" value="SKI"/>
    <property type="match status" value="1"/>
</dbReference>
<keyword evidence="3 7" id="KW-0547">Nucleotide-binding</keyword>
<sequence>MQGISFVGMPYSGKSAVGKRVAHLVNWQFIDLDLYIKEREKASVGEINNGNKGGGLVNIEKGYVLAFPSFENRVMAPGGSMVFAEKAMERLKKETTVIYIATPLSILEERAARDNVAMRGIVGMDERGLAGVLLQRQPLYEKYADYTCVWPWKDADDLAARIVADLKLA</sequence>
<evidence type="ECO:0000313" key="8">
    <source>
        <dbReference type="EMBL" id="PJE75531.1"/>
    </source>
</evidence>
<comment type="subcellular location">
    <subcellularLocation>
        <location evidence="7">Cytoplasm</location>
    </subcellularLocation>
</comment>
<evidence type="ECO:0000256" key="1">
    <source>
        <dbReference type="ARBA" id="ARBA00022605"/>
    </source>
</evidence>
<dbReference type="InterPro" id="IPR031322">
    <property type="entry name" value="Shikimate/glucono_kinase"/>
</dbReference>
<feature type="binding site" evidence="7">
    <location>
        <position position="79"/>
    </location>
    <ligand>
        <name>substrate</name>
    </ligand>
</feature>
<feature type="binding site" evidence="7">
    <location>
        <position position="136"/>
    </location>
    <ligand>
        <name>substrate</name>
    </ligand>
</feature>
<evidence type="ECO:0000313" key="9">
    <source>
        <dbReference type="Proteomes" id="UP000231152"/>
    </source>
</evidence>
<feature type="binding site" evidence="7">
    <location>
        <position position="119"/>
    </location>
    <ligand>
        <name>ATP</name>
        <dbReference type="ChEBI" id="CHEBI:30616"/>
    </ligand>
</feature>
<comment type="similarity">
    <text evidence="7">Belongs to the shikimate kinase family.</text>
</comment>
<comment type="catalytic activity">
    <reaction evidence="7">
        <text>shikimate + ATP = 3-phosphoshikimate + ADP + H(+)</text>
        <dbReference type="Rhea" id="RHEA:13121"/>
        <dbReference type="ChEBI" id="CHEBI:15378"/>
        <dbReference type="ChEBI" id="CHEBI:30616"/>
        <dbReference type="ChEBI" id="CHEBI:36208"/>
        <dbReference type="ChEBI" id="CHEBI:145989"/>
        <dbReference type="ChEBI" id="CHEBI:456216"/>
        <dbReference type="EC" id="2.7.1.71"/>
    </reaction>
</comment>
<dbReference type="GO" id="GO:0008652">
    <property type="term" value="P:amino acid biosynthetic process"/>
    <property type="evidence" value="ECO:0007669"/>
    <property type="project" value="UniProtKB-KW"/>
</dbReference>
<dbReference type="Gene3D" id="3.40.50.300">
    <property type="entry name" value="P-loop containing nucleotide triphosphate hydrolases"/>
    <property type="match status" value="1"/>
</dbReference>
<reference evidence="8 9" key="1">
    <citation type="submission" date="2017-09" db="EMBL/GenBank/DDBJ databases">
        <title>Depth-based differentiation of microbial function through sediment-hosted aquifers and enrichment of novel symbionts in the deep terrestrial subsurface.</title>
        <authorList>
            <person name="Probst A.J."/>
            <person name="Ladd B."/>
            <person name="Jarett J.K."/>
            <person name="Geller-Mcgrath D.E."/>
            <person name="Sieber C.M."/>
            <person name="Emerson J.B."/>
            <person name="Anantharaman K."/>
            <person name="Thomas B.C."/>
            <person name="Malmstrom R."/>
            <person name="Stieglmeier M."/>
            <person name="Klingl A."/>
            <person name="Woyke T."/>
            <person name="Ryan C.M."/>
            <person name="Banfield J.F."/>
        </authorList>
    </citation>
    <scope>NUCLEOTIDE SEQUENCE [LARGE SCALE GENOMIC DNA]</scope>
    <source>
        <strain evidence="8">CG10_big_fil_rev_8_21_14_0_10_48_11</strain>
    </source>
</reference>
<keyword evidence="4 7" id="KW-0418">Kinase</keyword>
<dbReference type="EC" id="2.7.1.71" evidence="7"/>
<evidence type="ECO:0000256" key="5">
    <source>
        <dbReference type="ARBA" id="ARBA00022840"/>
    </source>
</evidence>
<comment type="pathway">
    <text evidence="7">Metabolic intermediate biosynthesis; chorismate biosynthesis; chorismate from D-erythrose 4-phosphate and phosphoenolpyruvate: step 5/7.</text>
</comment>
<keyword evidence="7" id="KW-0479">Metal-binding</keyword>
<protein>
    <recommendedName>
        <fullName evidence="7">Shikimate kinase</fullName>
        <shortName evidence="7">SK</shortName>
        <ecNumber evidence="7">2.7.1.71</ecNumber>
    </recommendedName>
</protein>
<keyword evidence="7" id="KW-0963">Cytoplasm</keyword>
<dbReference type="SUPFAM" id="SSF52540">
    <property type="entry name" value="P-loop containing nucleoside triphosphate hydrolases"/>
    <property type="match status" value="1"/>
</dbReference>
<comment type="caution">
    <text evidence="8">The sequence shown here is derived from an EMBL/GenBank/DDBJ whole genome shotgun (WGS) entry which is preliminary data.</text>
</comment>
<comment type="caution">
    <text evidence="7">Lacks conserved residue(s) required for the propagation of feature annotation.</text>
</comment>
<keyword evidence="2 7" id="KW-0808">Transferase</keyword>
<feature type="binding site" evidence="7">
    <location>
        <begin position="11"/>
        <end position="16"/>
    </location>
    <ligand>
        <name>ATP</name>
        <dbReference type="ChEBI" id="CHEBI:30616"/>
    </ligand>
</feature>
<dbReference type="AlphaFoldDB" id="A0A2M8LDL5"/>
<dbReference type="InterPro" id="IPR027417">
    <property type="entry name" value="P-loop_NTPase"/>
</dbReference>
<dbReference type="UniPathway" id="UPA00053">
    <property type="reaction ID" value="UER00088"/>
</dbReference>
<feature type="binding site" evidence="7">
    <location>
        <position position="33"/>
    </location>
    <ligand>
        <name>substrate</name>
    </ligand>
</feature>
<dbReference type="PANTHER" id="PTHR21087">
    <property type="entry name" value="SHIKIMATE KINASE"/>
    <property type="match status" value="1"/>
</dbReference>
<keyword evidence="5 7" id="KW-0067">ATP-binding</keyword>
<dbReference type="Proteomes" id="UP000231152">
    <property type="component" value="Unassembled WGS sequence"/>
</dbReference>
<accession>A0A2M8LDL5</accession>
<proteinExistence type="inferred from homology"/>
<evidence type="ECO:0000256" key="7">
    <source>
        <dbReference type="HAMAP-Rule" id="MF_00109"/>
    </source>
</evidence>
<dbReference type="PRINTS" id="PR01100">
    <property type="entry name" value="SHIKIMTKNASE"/>
</dbReference>
<keyword evidence="1 7" id="KW-0028">Amino-acid biosynthesis</keyword>
<dbReference type="GO" id="GO:0005524">
    <property type="term" value="F:ATP binding"/>
    <property type="evidence" value="ECO:0007669"/>
    <property type="project" value="UniProtKB-UniRule"/>
</dbReference>
<dbReference type="EMBL" id="PFET01000014">
    <property type="protein sequence ID" value="PJE75531.1"/>
    <property type="molecule type" value="Genomic_DNA"/>
</dbReference>
<comment type="cofactor">
    <cofactor evidence="7">
        <name>Mg(2+)</name>
        <dbReference type="ChEBI" id="CHEBI:18420"/>
    </cofactor>
    <text evidence="7">Binds 1 Mg(2+) ion per subunit.</text>
</comment>
<name>A0A2M8LDL5_9BACT</name>
<comment type="function">
    <text evidence="7">Catalyzes the specific phosphorylation of the 3-hydroxyl group of shikimic acid using ATP as a cosubstrate.</text>
</comment>
<dbReference type="GO" id="GO:0000287">
    <property type="term" value="F:magnesium ion binding"/>
    <property type="evidence" value="ECO:0007669"/>
    <property type="project" value="UniProtKB-UniRule"/>
</dbReference>
<dbReference type="HAMAP" id="MF_00109">
    <property type="entry name" value="Shikimate_kinase"/>
    <property type="match status" value="1"/>
</dbReference>
<evidence type="ECO:0000256" key="6">
    <source>
        <dbReference type="ARBA" id="ARBA00023141"/>
    </source>
</evidence>
<evidence type="ECO:0000256" key="2">
    <source>
        <dbReference type="ARBA" id="ARBA00022679"/>
    </source>
</evidence>
<dbReference type="GO" id="GO:0009423">
    <property type="term" value="P:chorismate biosynthetic process"/>
    <property type="evidence" value="ECO:0007669"/>
    <property type="project" value="UniProtKB-UniRule"/>
</dbReference>
<organism evidence="8 9">
    <name type="scientific">Candidatus Uhrbacteria bacterium CG10_big_fil_rev_8_21_14_0_10_48_11</name>
    <dbReference type="NCBI Taxonomy" id="1975037"/>
    <lineage>
        <taxon>Bacteria</taxon>
        <taxon>Candidatus Uhriibacteriota</taxon>
    </lineage>
</organism>
<keyword evidence="7" id="KW-0460">Magnesium</keyword>
<feature type="binding site" evidence="7">
    <location>
        <position position="15"/>
    </location>
    <ligand>
        <name>Mg(2+)</name>
        <dbReference type="ChEBI" id="CHEBI:18420"/>
    </ligand>
</feature>
<dbReference type="PANTHER" id="PTHR21087:SF16">
    <property type="entry name" value="SHIKIMATE KINASE 1, CHLOROPLASTIC"/>
    <property type="match status" value="1"/>
</dbReference>
<gene>
    <name evidence="7" type="primary">aroK</name>
    <name evidence="8" type="ORF">COV04_04480</name>
</gene>
<dbReference type="GO" id="GO:0005829">
    <property type="term" value="C:cytosol"/>
    <property type="evidence" value="ECO:0007669"/>
    <property type="project" value="TreeGrafter"/>
</dbReference>
<dbReference type="GO" id="GO:0004765">
    <property type="term" value="F:shikimate kinase activity"/>
    <property type="evidence" value="ECO:0007669"/>
    <property type="project" value="UniProtKB-UniRule"/>
</dbReference>
<dbReference type="InterPro" id="IPR000623">
    <property type="entry name" value="Shikimate_kinase/TSH1"/>
</dbReference>
<evidence type="ECO:0000256" key="4">
    <source>
        <dbReference type="ARBA" id="ARBA00022777"/>
    </source>
</evidence>
<comment type="subunit">
    <text evidence="7">Monomer.</text>
</comment>
<keyword evidence="6 7" id="KW-0057">Aromatic amino acid biosynthesis</keyword>
<dbReference type="GO" id="GO:0009073">
    <property type="term" value="P:aromatic amino acid family biosynthetic process"/>
    <property type="evidence" value="ECO:0007669"/>
    <property type="project" value="UniProtKB-KW"/>
</dbReference>
<evidence type="ECO:0000256" key="3">
    <source>
        <dbReference type="ARBA" id="ARBA00022741"/>
    </source>
</evidence>